<keyword evidence="3" id="KW-1185">Reference proteome</keyword>
<feature type="compositionally biased region" description="Polar residues" evidence="1">
    <location>
        <begin position="150"/>
        <end position="162"/>
    </location>
</feature>
<sequence>MWRVGGAVVGPVAFGCRLCTARRTGRPVRVVRYAARWERACARHARWSPDADADGVPEYLELHEVPEVVRAQRRWAGVARRAARGGVDPEAVFGVARAVVCRRWESAPREFPTRTRSTRPRSDSPEALSSTAPQLAPPSTHQRPPPEPQPSTGTEQFDSQTHVSCVRTPVPFPFRKFPGDYVSRIGCPFPPHEYRSGPKHVPGSLSAQHQTQCLDRGIPLVGNTTLHVVAHRIVHEQIRNHRRRPAHDGEIRDANLRSPLRVQSNGTQSQVLFEVCRQTGILELQPPRVGTRSRNGIDQCGPHLFGCHPESQRPYPYTRYKIPIRPLRCNRVVVHSRASLPCP</sequence>
<evidence type="ECO:0000313" key="2">
    <source>
        <dbReference type="EMBL" id="GCD97094.1"/>
    </source>
</evidence>
<dbReference type="EMBL" id="BIFH01000022">
    <property type="protein sequence ID" value="GCD97094.1"/>
    <property type="molecule type" value="Genomic_DNA"/>
</dbReference>
<protein>
    <submittedName>
        <fullName evidence="2">Uncharacterized protein</fullName>
    </submittedName>
</protein>
<evidence type="ECO:0000256" key="1">
    <source>
        <dbReference type="SAM" id="MobiDB-lite"/>
    </source>
</evidence>
<evidence type="ECO:0000313" key="3">
    <source>
        <dbReference type="Proteomes" id="UP000286931"/>
    </source>
</evidence>
<feature type="compositionally biased region" description="Polar residues" evidence="1">
    <location>
        <begin position="127"/>
        <end position="142"/>
    </location>
</feature>
<dbReference type="AlphaFoldDB" id="A0A401YR67"/>
<feature type="region of interest" description="Disordered" evidence="1">
    <location>
        <begin position="109"/>
        <end position="162"/>
    </location>
</feature>
<name>A0A401YR67_9ACTN</name>
<dbReference type="Proteomes" id="UP000286931">
    <property type="component" value="Unassembled WGS sequence"/>
</dbReference>
<gene>
    <name evidence="2" type="ORF">EHYA_04781</name>
</gene>
<proteinExistence type="predicted"/>
<dbReference type="PROSITE" id="PS51257">
    <property type="entry name" value="PROKAR_LIPOPROTEIN"/>
    <property type="match status" value="1"/>
</dbReference>
<accession>A0A401YR67</accession>
<organism evidence="2 3">
    <name type="scientific">Embleya hyalina</name>
    <dbReference type="NCBI Taxonomy" id="516124"/>
    <lineage>
        <taxon>Bacteria</taxon>
        <taxon>Bacillati</taxon>
        <taxon>Actinomycetota</taxon>
        <taxon>Actinomycetes</taxon>
        <taxon>Kitasatosporales</taxon>
        <taxon>Streptomycetaceae</taxon>
        <taxon>Embleya</taxon>
    </lineage>
</organism>
<comment type="caution">
    <text evidence="2">The sequence shown here is derived from an EMBL/GenBank/DDBJ whole genome shotgun (WGS) entry which is preliminary data.</text>
</comment>
<reference evidence="2 3" key="1">
    <citation type="submission" date="2018-12" db="EMBL/GenBank/DDBJ databases">
        <title>Draft genome sequence of Embleya hyalina NBRC 13850T.</title>
        <authorList>
            <person name="Komaki H."/>
            <person name="Hosoyama A."/>
            <person name="Kimura A."/>
            <person name="Ichikawa N."/>
            <person name="Tamura T."/>
        </authorList>
    </citation>
    <scope>NUCLEOTIDE SEQUENCE [LARGE SCALE GENOMIC DNA]</scope>
    <source>
        <strain evidence="2 3">NBRC 13850</strain>
    </source>
</reference>